<dbReference type="PANTHER" id="PTHR30427:SF1">
    <property type="entry name" value="TRANSCRIPTIONAL ACTIVATOR PROTEIN LYSR"/>
    <property type="match status" value="1"/>
</dbReference>
<dbReference type="Pfam" id="PF00126">
    <property type="entry name" value="HTH_1"/>
    <property type="match status" value="1"/>
</dbReference>
<reference evidence="6 7" key="1">
    <citation type="submission" date="2015-09" db="EMBL/GenBank/DDBJ databases">
        <authorList>
            <consortium name="Swine Surveillance"/>
        </authorList>
    </citation>
    <scope>NUCLEOTIDE SEQUENCE [LARGE SCALE GENOMIC DNA]</scope>
    <source>
        <strain evidence="6 7">CECT 7557</strain>
    </source>
</reference>
<keyword evidence="3" id="KW-0238">DNA-binding</keyword>
<evidence type="ECO:0000256" key="3">
    <source>
        <dbReference type="ARBA" id="ARBA00023125"/>
    </source>
</evidence>
<dbReference type="InterPro" id="IPR005119">
    <property type="entry name" value="LysR_subst-bd"/>
</dbReference>
<dbReference type="PANTHER" id="PTHR30427">
    <property type="entry name" value="TRANSCRIPTIONAL ACTIVATOR PROTEIN LYSR"/>
    <property type="match status" value="1"/>
</dbReference>
<gene>
    <name evidence="6" type="primary">cbl_2</name>
    <name evidence="6" type="ORF">TRM7557_03924</name>
</gene>
<evidence type="ECO:0000256" key="2">
    <source>
        <dbReference type="ARBA" id="ARBA00023015"/>
    </source>
</evidence>
<dbReference type="SUPFAM" id="SSF53850">
    <property type="entry name" value="Periplasmic binding protein-like II"/>
    <property type="match status" value="1"/>
</dbReference>
<dbReference type="STRING" id="928856.SAMN04488049_105270"/>
<dbReference type="Gene3D" id="3.40.190.290">
    <property type="match status" value="1"/>
</dbReference>
<dbReference type="GO" id="GO:0043565">
    <property type="term" value="F:sequence-specific DNA binding"/>
    <property type="evidence" value="ECO:0007669"/>
    <property type="project" value="TreeGrafter"/>
</dbReference>
<dbReference type="SUPFAM" id="SSF46785">
    <property type="entry name" value="Winged helix' DNA-binding domain"/>
    <property type="match status" value="1"/>
</dbReference>
<dbReference type="PROSITE" id="PS50931">
    <property type="entry name" value="HTH_LYSR"/>
    <property type="match status" value="1"/>
</dbReference>
<dbReference type="InterPro" id="IPR036390">
    <property type="entry name" value="WH_DNA-bd_sf"/>
</dbReference>
<dbReference type="GO" id="GO:0003700">
    <property type="term" value="F:DNA-binding transcription factor activity"/>
    <property type="evidence" value="ECO:0007669"/>
    <property type="project" value="InterPro"/>
</dbReference>
<dbReference type="InterPro" id="IPR000847">
    <property type="entry name" value="LysR_HTH_N"/>
</dbReference>
<dbReference type="Proteomes" id="UP000052022">
    <property type="component" value="Unassembled WGS sequence"/>
</dbReference>
<name>A0A0P1GJT1_9RHOB</name>
<proteinExistence type="inferred from homology"/>
<evidence type="ECO:0000259" key="5">
    <source>
        <dbReference type="PROSITE" id="PS50931"/>
    </source>
</evidence>
<evidence type="ECO:0000256" key="4">
    <source>
        <dbReference type="ARBA" id="ARBA00023163"/>
    </source>
</evidence>
<dbReference type="Pfam" id="PF03466">
    <property type="entry name" value="LysR_substrate"/>
    <property type="match status" value="1"/>
</dbReference>
<keyword evidence="7" id="KW-1185">Reference proteome</keyword>
<dbReference type="AlphaFoldDB" id="A0A0P1GJT1"/>
<sequence length="331" mass="37417">MVIANFDILITFPYMYEQRTNFSRVRTMSMTFLQMSAFREVMRLGSVSEAARSLLRTQPAISAQIKALEAELECSLFERKGKRLVAMPEAHYLLREAERILDSLETVERNMRNLRHQLRGELTLVSMPGPTVEFLPELISDFIEDRPDVKVTLISRTSPQVEQLMATQNYDIGIGDSQFAGGKGSTVLNHKIFRFDTFCALRKDNPLALKPVLTPSDLSGAPIGCLNADHPGAKRLQQVFDDAGAELNARIRSRFFVPIFRFIERGQCFGIMDSLARETYNVMRGSHADLVFVPFSPAISLEVSLMTPKHRPLSQLADLFRESLEERLASL</sequence>
<dbReference type="Gene3D" id="1.10.10.10">
    <property type="entry name" value="Winged helix-like DNA-binding domain superfamily/Winged helix DNA-binding domain"/>
    <property type="match status" value="1"/>
</dbReference>
<dbReference type="PRINTS" id="PR00039">
    <property type="entry name" value="HTHLYSR"/>
</dbReference>
<evidence type="ECO:0000256" key="1">
    <source>
        <dbReference type="ARBA" id="ARBA00009437"/>
    </source>
</evidence>
<organism evidence="6 7">
    <name type="scientific">Tritonibacter multivorans</name>
    <dbReference type="NCBI Taxonomy" id="928856"/>
    <lineage>
        <taxon>Bacteria</taxon>
        <taxon>Pseudomonadati</taxon>
        <taxon>Pseudomonadota</taxon>
        <taxon>Alphaproteobacteria</taxon>
        <taxon>Rhodobacterales</taxon>
        <taxon>Paracoccaceae</taxon>
        <taxon>Tritonibacter</taxon>
    </lineage>
</organism>
<dbReference type="GO" id="GO:0010628">
    <property type="term" value="P:positive regulation of gene expression"/>
    <property type="evidence" value="ECO:0007669"/>
    <property type="project" value="TreeGrafter"/>
</dbReference>
<feature type="domain" description="HTH lysR-type" evidence="5">
    <location>
        <begin position="30"/>
        <end position="87"/>
    </location>
</feature>
<keyword evidence="4" id="KW-0804">Transcription</keyword>
<protein>
    <submittedName>
        <fullName evidence="6">HTH-type transcriptional regulator cbl</fullName>
    </submittedName>
</protein>
<accession>A0A0P1GJT1</accession>
<evidence type="ECO:0000313" key="6">
    <source>
        <dbReference type="EMBL" id="CUH82407.1"/>
    </source>
</evidence>
<keyword evidence="2" id="KW-0805">Transcription regulation</keyword>
<dbReference type="EMBL" id="CYSD01000043">
    <property type="protein sequence ID" value="CUH82407.1"/>
    <property type="molecule type" value="Genomic_DNA"/>
</dbReference>
<comment type="similarity">
    <text evidence="1">Belongs to the LysR transcriptional regulatory family.</text>
</comment>
<evidence type="ECO:0000313" key="7">
    <source>
        <dbReference type="Proteomes" id="UP000052022"/>
    </source>
</evidence>
<dbReference type="InterPro" id="IPR036388">
    <property type="entry name" value="WH-like_DNA-bd_sf"/>
</dbReference>